<accession>A0A0P0C9R9</accession>
<dbReference type="CDD" id="cd02440">
    <property type="entry name" value="AdoMet_MTases"/>
    <property type="match status" value="1"/>
</dbReference>
<dbReference type="Gene3D" id="3.40.50.150">
    <property type="entry name" value="Vaccinia Virus protein VP39"/>
    <property type="match status" value="1"/>
</dbReference>
<evidence type="ECO:0000313" key="5">
    <source>
        <dbReference type="EMBL" id="ALJ00349.1"/>
    </source>
</evidence>
<keyword evidence="1" id="KW-0597">Phosphoprotein</keyword>
<keyword evidence="2 5" id="KW-0489">Methyltransferase</keyword>
<dbReference type="RefSeq" id="WP_062544915.1">
    <property type="nucleotide sequence ID" value="NZ_CP012643.1"/>
</dbReference>
<evidence type="ECO:0000256" key="4">
    <source>
        <dbReference type="ARBA" id="ARBA00022691"/>
    </source>
</evidence>
<organism evidence="5 6">
    <name type="scientific">Rufibacter tibetensis</name>
    <dbReference type="NCBI Taxonomy" id="512763"/>
    <lineage>
        <taxon>Bacteria</taxon>
        <taxon>Pseudomonadati</taxon>
        <taxon>Bacteroidota</taxon>
        <taxon>Cytophagia</taxon>
        <taxon>Cytophagales</taxon>
        <taxon>Hymenobacteraceae</taxon>
        <taxon>Rufibacter</taxon>
    </lineage>
</organism>
<keyword evidence="3 5" id="KW-0808">Transferase</keyword>
<dbReference type="SUPFAM" id="SSF53335">
    <property type="entry name" value="S-adenosyl-L-methionine-dependent methyltransferases"/>
    <property type="match status" value="1"/>
</dbReference>
<sequence length="205" mass="24103">MNEKVKLDQEYWEQRYRQNRTEWDVGEITPPIKSYIDQLTDKNLRILVPGGGNGYEAEYLFQKGFTNVYLLDFAEAPLQNFKNRVPAFPEEHLLHQDFFTLTPNQYDLVLEQTFFCALPRELRSAFARQVHDILTPNGKLVGLLFSEEFTNPGPPFGGTAMEYQAYFEPYFQFHVFEESQTSIKPRAARELFMILERRDKPQFIA</sequence>
<dbReference type="GO" id="GO:0008757">
    <property type="term" value="F:S-adenosylmethionine-dependent methyltransferase activity"/>
    <property type="evidence" value="ECO:0007669"/>
    <property type="project" value="InterPro"/>
</dbReference>
<keyword evidence="6" id="KW-1185">Reference proteome</keyword>
<evidence type="ECO:0000256" key="2">
    <source>
        <dbReference type="ARBA" id="ARBA00022603"/>
    </source>
</evidence>
<name>A0A0P0C9R9_9BACT</name>
<dbReference type="GO" id="GO:0032259">
    <property type="term" value="P:methylation"/>
    <property type="evidence" value="ECO:0007669"/>
    <property type="project" value="UniProtKB-KW"/>
</dbReference>
<dbReference type="InterPro" id="IPR008854">
    <property type="entry name" value="TPMT"/>
</dbReference>
<reference evidence="5 6" key="1">
    <citation type="submission" date="2015-08" db="EMBL/GenBank/DDBJ databases">
        <title>Complete genome sequence of Rufibacter tibetensis strain 1351t, a radiation-resistant bacterium from tibet plateau.</title>
        <authorList>
            <person name="Dai J."/>
        </authorList>
    </citation>
    <scope>NUCLEOTIDE SEQUENCE [LARGE SCALE GENOMIC DNA]</scope>
    <source>
        <strain evidence="5 6">1351</strain>
    </source>
</reference>
<protein>
    <submittedName>
        <fullName evidence="5">SAM-dependent methyltransferase</fullName>
    </submittedName>
</protein>
<dbReference type="Pfam" id="PF05724">
    <property type="entry name" value="TPMT"/>
    <property type="match status" value="1"/>
</dbReference>
<dbReference type="PROSITE" id="PS51585">
    <property type="entry name" value="SAM_MT_TPMT"/>
    <property type="match status" value="1"/>
</dbReference>
<gene>
    <name evidence="5" type="ORF">DC20_16945</name>
</gene>
<dbReference type="OrthoDB" id="9778208at2"/>
<evidence type="ECO:0000256" key="1">
    <source>
        <dbReference type="ARBA" id="ARBA00022553"/>
    </source>
</evidence>
<dbReference type="PATRIC" id="fig|512763.3.peg.3727"/>
<dbReference type="Proteomes" id="UP000061382">
    <property type="component" value="Chromosome"/>
</dbReference>
<dbReference type="InterPro" id="IPR029063">
    <property type="entry name" value="SAM-dependent_MTases_sf"/>
</dbReference>
<keyword evidence="4" id="KW-0949">S-adenosyl-L-methionine</keyword>
<dbReference type="KEGG" id="rti:DC20_16945"/>
<dbReference type="PANTHER" id="PTHR32183">
    <property type="match status" value="1"/>
</dbReference>
<proteinExistence type="predicted"/>
<dbReference type="PANTHER" id="PTHR32183:SF6">
    <property type="entry name" value="CYSTEINE SULFINATE DESULFINASE_CYSTEINE DESULFURASE AND RELATED ENZYMES"/>
    <property type="match status" value="1"/>
</dbReference>
<evidence type="ECO:0000256" key="3">
    <source>
        <dbReference type="ARBA" id="ARBA00022679"/>
    </source>
</evidence>
<dbReference type="AlphaFoldDB" id="A0A0P0C9R9"/>
<dbReference type="STRING" id="512763.DC20_16945"/>
<evidence type="ECO:0000313" key="6">
    <source>
        <dbReference type="Proteomes" id="UP000061382"/>
    </source>
</evidence>
<dbReference type="EMBL" id="CP012643">
    <property type="protein sequence ID" value="ALJ00349.1"/>
    <property type="molecule type" value="Genomic_DNA"/>
</dbReference>